<reference evidence="1 2" key="1">
    <citation type="journal article" date="2018" name="Sci. Rep.">
        <title>Genomic signatures of local adaptation to the degree of environmental predictability in rotifers.</title>
        <authorList>
            <person name="Franch-Gras L."/>
            <person name="Hahn C."/>
            <person name="Garcia-Roger E.M."/>
            <person name="Carmona M.J."/>
            <person name="Serra M."/>
            <person name="Gomez A."/>
        </authorList>
    </citation>
    <scope>NUCLEOTIDE SEQUENCE [LARGE SCALE GENOMIC DNA]</scope>
    <source>
        <strain evidence="1">HYR1</strain>
    </source>
</reference>
<accession>A0A3M7P812</accession>
<sequence length="68" mass="8061">MCHKSYSSCCTLNEKYYIILRSVGHILSRVDSIVFFYINNKETAKKQKKFFSRVESTKKYLVDSSRLK</sequence>
<dbReference type="EMBL" id="REGN01012522">
    <property type="protein sequence ID" value="RMZ95192.1"/>
    <property type="molecule type" value="Genomic_DNA"/>
</dbReference>
<evidence type="ECO:0000313" key="1">
    <source>
        <dbReference type="EMBL" id="RMZ95192.1"/>
    </source>
</evidence>
<dbReference type="Proteomes" id="UP000276133">
    <property type="component" value="Unassembled WGS sequence"/>
</dbReference>
<name>A0A3M7P812_BRAPC</name>
<dbReference type="AlphaFoldDB" id="A0A3M7P812"/>
<comment type="caution">
    <text evidence="1">The sequence shown here is derived from an EMBL/GenBank/DDBJ whole genome shotgun (WGS) entry which is preliminary data.</text>
</comment>
<protein>
    <submittedName>
        <fullName evidence="1">Uncharacterized protein</fullName>
    </submittedName>
</protein>
<proteinExistence type="predicted"/>
<evidence type="ECO:0000313" key="2">
    <source>
        <dbReference type="Proteomes" id="UP000276133"/>
    </source>
</evidence>
<gene>
    <name evidence="1" type="ORF">BpHYR1_008744</name>
</gene>
<organism evidence="1 2">
    <name type="scientific">Brachionus plicatilis</name>
    <name type="common">Marine rotifer</name>
    <name type="synonym">Brachionus muelleri</name>
    <dbReference type="NCBI Taxonomy" id="10195"/>
    <lineage>
        <taxon>Eukaryota</taxon>
        <taxon>Metazoa</taxon>
        <taxon>Spiralia</taxon>
        <taxon>Gnathifera</taxon>
        <taxon>Rotifera</taxon>
        <taxon>Eurotatoria</taxon>
        <taxon>Monogononta</taxon>
        <taxon>Pseudotrocha</taxon>
        <taxon>Ploima</taxon>
        <taxon>Brachionidae</taxon>
        <taxon>Brachionus</taxon>
    </lineage>
</organism>
<keyword evidence="2" id="KW-1185">Reference proteome</keyword>